<name>A0ABY8LI73_9RHOB</name>
<keyword evidence="6 9" id="KW-0378">Hydrolase</keyword>
<evidence type="ECO:0000256" key="8">
    <source>
        <dbReference type="ARBA" id="ARBA00023136"/>
    </source>
</evidence>
<feature type="active site" evidence="9">
    <location>
        <position position="133"/>
    </location>
</feature>
<evidence type="ECO:0000256" key="7">
    <source>
        <dbReference type="ARBA" id="ARBA00022989"/>
    </source>
</evidence>
<dbReference type="Pfam" id="PF01252">
    <property type="entry name" value="Peptidase_A8"/>
    <property type="match status" value="1"/>
</dbReference>
<evidence type="ECO:0000313" key="12">
    <source>
        <dbReference type="EMBL" id="WGH79813.1"/>
    </source>
</evidence>
<comment type="catalytic activity">
    <reaction evidence="9 10">
        <text>Release of signal peptides from bacterial membrane prolipoproteins. Hydrolyzes -Xaa-Yaa-Zaa-|-(S,diacylglyceryl)Cys-, in which Xaa is hydrophobic (preferably Leu), and Yaa (Ala or Ser) and Zaa (Gly or Ala) have small, neutral side chains.</text>
        <dbReference type="EC" id="3.4.23.36"/>
    </reaction>
</comment>
<dbReference type="NCBIfam" id="TIGR00077">
    <property type="entry name" value="lspA"/>
    <property type="match status" value="1"/>
</dbReference>
<dbReference type="EMBL" id="CP122537">
    <property type="protein sequence ID" value="WGH79813.1"/>
    <property type="molecule type" value="Genomic_DNA"/>
</dbReference>
<dbReference type="EC" id="3.4.23.36" evidence="9"/>
<dbReference type="Proteomes" id="UP001243420">
    <property type="component" value="Chromosome"/>
</dbReference>
<keyword evidence="4 9" id="KW-0812">Transmembrane</keyword>
<keyword evidence="13" id="KW-1185">Reference proteome</keyword>
<evidence type="ECO:0000256" key="1">
    <source>
        <dbReference type="ARBA" id="ARBA00006139"/>
    </source>
</evidence>
<evidence type="ECO:0000256" key="4">
    <source>
        <dbReference type="ARBA" id="ARBA00022692"/>
    </source>
</evidence>
<comment type="caution">
    <text evidence="9">Lacks conserved residue(s) required for the propagation of feature annotation.</text>
</comment>
<dbReference type="RefSeq" id="WP_279966776.1">
    <property type="nucleotide sequence ID" value="NZ_CP122537.1"/>
</dbReference>
<keyword evidence="8 9" id="KW-0472">Membrane</keyword>
<proteinExistence type="inferred from homology"/>
<protein>
    <recommendedName>
        <fullName evidence="9">Lipoprotein signal peptidase</fullName>
        <ecNumber evidence="9">3.4.23.36</ecNumber>
    </recommendedName>
    <alternativeName>
        <fullName evidence="9">Prolipoprotein signal peptidase</fullName>
    </alternativeName>
    <alternativeName>
        <fullName evidence="9">Signal peptidase II</fullName>
        <shortName evidence="9">SPase II</shortName>
    </alternativeName>
</protein>
<dbReference type="PANTHER" id="PTHR33695:SF1">
    <property type="entry name" value="LIPOPROTEIN SIGNAL PEPTIDASE"/>
    <property type="match status" value="1"/>
</dbReference>
<evidence type="ECO:0000256" key="3">
    <source>
        <dbReference type="ARBA" id="ARBA00022670"/>
    </source>
</evidence>
<keyword evidence="2 9" id="KW-1003">Cell membrane</keyword>
<evidence type="ECO:0000256" key="5">
    <source>
        <dbReference type="ARBA" id="ARBA00022750"/>
    </source>
</evidence>
<comment type="pathway">
    <text evidence="9">Protein modification; lipoprotein biosynthesis (signal peptide cleavage).</text>
</comment>
<dbReference type="PROSITE" id="PS00855">
    <property type="entry name" value="SPASE_II"/>
    <property type="match status" value="1"/>
</dbReference>
<dbReference type="PANTHER" id="PTHR33695">
    <property type="entry name" value="LIPOPROTEIN SIGNAL PEPTIDASE"/>
    <property type="match status" value="1"/>
</dbReference>
<evidence type="ECO:0000256" key="2">
    <source>
        <dbReference type="ARBA" id="ARBA00022475"/>
    </source>
</evidence>
<evidence type="ECO:0000256" key="10">
    <source>
        <dbReference type="RuleBase" id="RU000594"/>
    </source>
</evidence>
<reference evidence="12 13" key="1">
    <citation type="submission" date="2023-04" db="EMBL/GenBank/DDBJ databases">
        <title>Jannaschia ovalis sp. nov., a marine bacterium isolated from sea tidal flat.</title>
        <authorList>
            <person name="Kwon D.Y."/>
            <person name="Kim J.-J."/>
        </authorList>
    </citation>
    <scope>NUCLEOTIDE SEQUENCE [LARGE SCALE GENOMIC DNA]</scope>
    <source>
        <strain evidence="12 13">GRR-S6-38</strain>
    </source>
</reference>
<dbReference type="PRINTS" id="PR00781">
    <property type="entry name" value="LIPOSIGPTASE"/>
</dbReference>
<dbReference type="InterPro" id="IPR001872">
    <property type="entry name" value="Peptidase_A8"/>
</dbReference>
<comment type="similarity">
    <text evidence="1 9 11">Belongs to the peptidase A8 family.</text>
</comment>
<keyword evidence="5 9" id="KW-0064">Aspartyl protease</keyword>
<dbReference type="GO" id="GO:0004190">
    <property type="term" value="F:aspartic-type endopeptidase activity"/>
    <property type="evidence" value="ECO:0007669"/>
    <property type="project" value="UniProtKB-EC"/>
</dbReference>
<keyword evidence="7 9" id="KW-1133">Transmembrane helix</keyword>
<organism evidence="12 13">
    <name type="scientific">Jannaschia ovalis</name>
    <dbReference type="NCBI Taxonomy" id="3038773"/>
    <lineage>
        <taxon>Bacteria</taxon>
        <taxon>Pseudomonadati</taxon>
        <taxon>Pseudomonadota</taxon>
        <taxon>Alphaproteobacteria</taxon>
        <taxon>Rhodobacterales</taxon>
        <taxon>Roseobacteraceae</taxon>
        <taxon>Jannaschia</taxon>
    </lineage>
</organism>
<evidence type="ECO:0000256" key="6">
    <source>
        <dbReference type="ARBA" id="ARBA00022801"/>
    </source>
</evidence>
<gene>
    <name evidence="9 12" type="primary">lspA</name>
    <name evidence="12" type="ORF">P8627_06005</name>
</gene>
<accession>A0ABY8LI73</accession>
<evidence type="ECO:0000313" key="13">
    <source>
        <dbReference type="Proteomes" id="UP001243420"/>
    </source>
</evidence>
<comment type="subcellular location">
    <subcellularLocation>
        <location evidence="9">Cell membrane</location>
        <topology evidence="9">Multi-pass membrane protein</topology>
    </subcellularLocation>
</comment>
<dbReference type="HAMAP" id="MF_00161">
    <property type="entry name" value="LspA"/>
    <property type="match status" value="1"/>
</dbReference>
<feature type="active site" evidence="9">
    <location>
        <position position="114"/>
    </location>
</feature>
<evidence type="ECO:0000256" key="11">
    <source>
        <dbReference type="RuleBase" id="RU004181"/>
    </source>
</evidence>
<feature type="transmembrane region" description="Helical" evidence="9">
    <location>
        <begin position="127"/>
        <end position="147"/>
    </location>
</feature>
<keyword evidence="3 9" id="KW-0645">Protease</keyword>
<sequence length="163" mass="17327">MRRILTWAALAFAIDQLSKVIVVHAMNLKTVGVIEVLPPLLTFRMGWNEGVNFGLMSGAGARWLLVAVAIGVSGLLLRWARGFARPVGQIAAGLVIGGALANALDRVIYGAVADFLNMSCCGIRNPYAFNIADVFIFAGAFGLIVWADDPKKQQAGKADGKTP</sequence>
<comment type="function">
    <text evidence="9 10">This protein specifically catalyzes the removal of signal peptides from prolipoproteins.</text>
</comment>
<feature type="transmembrane region" description="Helical" evidence="9">
    <location>
        <begin position="91"/>
        <end position="112"/>
    </location>
</feature>
<evidence type="ECO:0000256" key="9">
    <source>
        <dbReference type="HAMAP-Rule" id="MF_00161"/>
    </source>
</evidence>
<feature type="transmembrane region" description="Helical" evidence="9">
    <location>
        <begin position="61"/>
        <end position="79"/>
    </location>
</feature>